<reference evidence="2" key="1">
    <citation type="submission" date="2019-05" db="EMBL/GenBank/DDBJ databases">
        <title>Complete Genome Sequence and Methylation Pattern of the Halophilic Archaeon Natrinema pallidum BOL6-1.</title>
        <authorList>
            <person name="DasSarma P."/>
            <person name="DasSarma B.P."/>
            <person name="DasSarma S.L."/>
            <person name="Martinez F.L."/>
            <person name="Guzman D."/>
            <person name="Roberts R.J."/>
            <person name="DasSarma S."/>
        </authorList>
    </citation>
    <scope>NUCLEOTIDE SEQUENCE [LARGE SCALE GENOMIC DNA]</scope>
    <source>
        <strain evidence="2">BOL6-1</strain>
    </source>
</reference>
<dbReference type="Proteomes" id="UP000307562">
    <property type="component" value="Chromosome"/>
</dbReference>
<dbReference type="KEGG" id="npl:FGF80_10190"/>
<keyword evidence="2" id="KW-1185">Reference proteome</keyword>
<evidence type="ECO:0000313" key="1">
    <source>
        <dbReference type="EMBL" id="QCW03588.1"/>
    </source>
</evidence>
<evidence type="ECO:0000313" key="2">
    <source>
        <dbReference type="Proteomes" id="UP000307562"/>
    </source>
</evidence>
<dbReference type="GeneID" id="96156355"/>
<dbReference type="AlphaFoldDB" id="A0A4P9TFI8"/>
<dbReference type="EMBL" id="CP040637">
    <property type="protein sequence ID" value="QCW03588.1"/>
    <property type="molecule type" value="Genomic_DNA"/>
</dbReference>
<evidence type="ECO:0008006" key="3">
    <source>
        <dbReference type="Google" id="ProtNLM"/>
    </source>
</evidence>
<dbReference type="RefSeq" id="WP_138653791.1">
    <property type="nucleotide sequence ID" value="NZ_CP040637.1"/>
</dbReference>
<proteinExistence type="predicted"/>
<name>A0A4P9TFI8_9EURY</name>
<sequence>MERSERLATSVTPDTKQMFRVRAAENGMNMSEYLRHLVHEDIGEGPEGNSAKATAATAD</sequence>
<organism evidence="1 2">
    <name type="scientific">Natrinema pallidum</name>
    <dbReference type="NCBI Taxonomy" id="69527"/>
    <lineage>
        <taxon>Archaea</taxon>
        <taxon>Methanobacteriati</taxon>
        <taxon>Methanobacteriota</taxon>
        <taxon>Stenosarchaea group</taxon>
        <taxon>Halobacteria</taxon>
        <taxon>Halobacteriales</taxon>
        <taxon>Natrialbaceae</taxon>
        <taxon>Natrinema</taxon>
    </lineage>
</organism>
<accession>A0A4P9TFI8</accession>
<protein>
    <recommendedName>
        <fullName evidence="3">Toxin-antitoxin system HicB family antitoxin</fullName>
    </recommendedName>
</protein>
<gene>
    <name evidence="1" type="ORF">FGF80_10190</name>
</gene>